<reference evidence="1" key="1">
    <citation type="submission" date="2019-08" db="EMBL/GenBank/DDBJ databases">
        <authorList>
            <person name="Kucharzyk K."/>
            <person name="Murdoch R.W."/>
            <person name="Higgins S."/>
            <person name="Loffler F."/>
        </authorList>
    </citation>
    <scope>NUCLEOTIDE SEQUENCE</scope>
</reference>
<gene>
    <name evidence="1" type="ORF">SDC9_115047</name>
</gene>
<dbReference type="AlphaFoldDB" id="A0A645BRW8"/>
<comment type="caution">
    <text evidence="1">The sequence shown here is derived from an EMBL/GenBank/DDBJ whole genome shotgun (WGS) entry which is preliminary data.</text>
</comment>
<sequence length="50" mass="5725">MVKKRKWTVASAFAYITKVDEGKIKKGLTYCSAFDFILKHLKDGEKDAED</sequence>
<proteinExistence type="predicted"/>
<evidence type="ECO:0000313" key="1">
    <source>
        <dbReference type="EMBL" id="MPM68116.1"/>
    </source>
</evidence>
<name>A0A645BRW8_9ZZZZ</name>
<dbReference type="EMBL" id="VSSQ01022068">
    <property type="protein sequence ID" value="MPM68116.1"/>
    <property type="molecule type" value="Genomic_DNA"/>
</dbReference>
<protein>
    <submittedName>
        <fullName evidence="1">Uncharacterized protein</fullName>
    </submittedName>
</protein>
<organism evidence="1">
    <name type="scientific">bioreactor metagenome</name>
    <dbReference type="NCBI Taxonomy" id="1076179"/>
    <lineage>
        <taxon>unclassified sequences</taxon>
        <taxon>metagenomes</taxon>
        <taxon>ecological metagenomes</taxon>
    </lineage>
</organism>
<accession>A0A645BRW8</accession>